<proteinExistence type="predicted"/>
<dbReference type="AlphaFoldDB" id="A0A2M6YUW9"/>
<dbReference type="Proteomes" id="UP000230184">
    <property type="component" value="Unassembled WGS sequence"/>
</dbReference>
<keyword evidence="1" id="KW-1133">Transmembrane helix</keyword>
<evidence type="ECO:0000313" key="2">
    <source>
        <dbReference type="EMBL" id="PIU37300.1"/>
    </source>
</evidence>
<keyword evidence="1" id="KW-0812">Transmembrane</keyword>
<comment type="caution">
    <text evidence="2">The sequence shown here is derived from an EMBL/GenBank/DDBJ whole genome shotgun (WGS) entry which is preliminary data.</text>
</comment>
<name>A0A2M6YUW9_9BACT</name>
<reference evidence="3" key="1">
    <citation type="submission" date="2017-09" db="EMBL/GenBank/DDBJ databases">
        <title>Depth-based differentiation of microbial function through sediment-hosted aquifers and enrichment of novel symbionts in the deep terrestrial subsurface.</title>
        <authorList>
            <person name="Probst A.J."/>
            <person name="Ladd B."/>
            <person name="Jarett J.K."/>
            <person name="Geller-Mcgrath D.E."/>
            <person name="Sieber C.M.K."/>
            <person name="Emerson J.B."/>
            <person name="Anantharaman K."/>
            <person name="Thomas B.C."/>
            <person name="Malmstrom R."/>
            <person name="Stieglmeier M."/>
            <person name="Klingl A."/>
            <person name="Woyke T."/>
            <person name="Ryan C.M."/>
            <person name="Banfield J.F."/>
        </authorList>
    </citation>
    <scope>NUCLEOTIDE SEQUENCE [LARGE SCALE GENOMIC DNA]</scope>
</reference>
<keyword evidence="1" id="KW-0472">Membrane</keyword>
<evidence type="ECO:0000256" key="1">
    <source>
        <dbReference type="SAM" id="Phobius"/>
    </source>
</evidence>
<gene>
    <name evidence="2" type="ORF">COT02_01580</name>
</gene>
<evidence type="ECO:0000313" key="3">
    <source>
        <dbReference type="Proteomes" id="UP000230184"/>
    </source>
</evidence>
<accession>A0A2M6YUW9</accession>
<sequence length="60" mass="6793">MKSKKLFRSLFAEKLIELGNIIIAALVLSQFISDKKFSLPVFIFGIILVTITYIISYLIA</sequence>
<feature type="transmembrane region" description="Helical" evidence="1">
    <location>
        <begin position="39"/>
        <end position="59"/>
    </location>
</feature>
<organism evidence="2 3">
    <name type="scientific">Candidatus Roizmanbacteria bacterium CG07_land_8_20_14_0_80_34_15</name>
    <dbReference type="NCBI Taxonomy" id="1974849"/>
    <lineage>
        <taxon>Bacteria</taxon>
        <taxon>Candidatus Roizmaniibacteriota</taxon>
    </lineage>
</organism>
<dbReference type="EMBL" id="PEWY01000046">
    <property type="protein sequence ID" value="PIU37300.1"/>
    <property type="molecule type" value="Genomic_DNA"/>
</dbReference>
<feature type="transmembrane region" description="Helical" evidence="1">
    <location>
        <begin position="15"/>
        <end position="33"/>
    </location>
</feature>
<protein>
    <submittedName>
        <fullName evidence="2">Uncharacterized protein</fullName>
    </submittedName>
</protein>